<dbReference type="InterPro" id="IPR017853">
    <property type="entry name" value="GH"/>
</dbReference>
<dbReference type="RefSeq" id="WP_306099328.1">
    <property type="nucleotide sequence ID" value="NZ_CP162602.1"/>
</dbReference>
<keyword evidence="2" id="KW-0732">Signal</keyword>
<dbReference type="InterPro" id="IPR033452">
    <property type="entry name" value="GH30_C"/>
</dbReference>
<feature type="domain" description="Glycosyl hydrolase family 30 TIM-barrel" evidence="5">
    <location>
        <begin position="51"/>
        <end position="382"/>
    </location>
</feature>
<keyword evidence="3 4" id="KW-0378">Hydrolase</keyword>
<dbReference type="InterPro" id="IPR033453">
    <property type="entry name" value="Glyco_hydro_30_TIM-barrel"/>
</dbReference>
<feature type="domain" description="Glycosyl hydrolase family 30 beta sandwich" evidence="6">
    <location>
        <begin position="385"/>
        <end position="445"/>
    </location>
</feature>
<dbReference type="Pfam" id="PF02055">
    <property type="entry name" value="Glyco_hydro_30"/>
    <property type="match status" value="1"/>
</dbReference>
<evidence type="ECO:0000256" key="2">
    <source>
        <dbReference type="ARBA" id="ARBA00022729"/>
    </source>
</evidence>
<keyword evidence="4" id="KW-0326">Glycosidase</keyword>
<gene>
    <name evidence="7" type="ORF">AB0763_15430</name>
</gene>
<dbReference type="GO" id="GO:0004348">
    <property type="term" value="F:glucosylceramidase activity"/>
    <property type="evidence" value="ECO:0007669"/>
    <property type="project" value="InterPro"/>
</dbReference>
<evidence type="ECO:0000259" key="6">
    <source>
        <dbReference type="Pfam" id="PF17189"/>
    </source>
</evidence>
<dbReference type="PANTHER" id="PTHR11069">
    <property type="entry name" value="GLUCOSYLCERAMIDASE"/>
    <property type="match status" value="1"/>
</dbReference>
<accession>A0AB39HG94</accession>
<dbReference type="KEGG" id="vih:AB0763_15430"/>
<sequence>MKIVETALHSEQKWREYDGEPLVPTSQLAEKRHQPIQQVYLDSRFHFQTWEGFGGAFTESAAHVFHAMPSEVQEELLSAYFDPVQGLAYNRGRTHINSCDFSLHNWACCEVEDPDLNAFSLERELQEIIPLILRAQQVAKQPLPLLASPWSPPEWMKTNQQMNHGGELKAEYRQTWANYYCKFIKAMREHGVTIDAISVQNEPAATQIWDSCLYSAEQERDFVRDYLGPTLGKQALSDVRLIFWDHNRAEAFHRAQVMLDDPIASQFVYGVGIHWYEGDNYDNLSLINQLYPDTAIWFTEGCQEGGPHIGSWEVAERYGHSIINDLNHGTSSWCDWNLFLDQFGGPNHVGNLCSAPILCDLDNQLPIYNPSYYYIGHFSKFIGLGAKRVAVATSSDELEATAFENLDGRLILVVMNRSSDAMTYRLQHGGQAQYIDLPARAIQTVVVQKNNKDNDHA</sequence>
<dbReference type="InterPro" id="IPR013780">
    <property type="entry name" value="Glyco_hydro_b"/>
</dbReference>
<dbReference type="PANTHER" id="PTHR11069:SF23">
    <property type="entry name" value="LYSOSOMAL ACID GLUCOSYLCERAMIDASE"/>
    <property type="match status" value="1"/>
</dbReference>
<dbReference type="PRINTS" id="PR00843">
    <property type="entry name" value="GLHYDRLASE30"/>
</dbReference>
<dbReference type="Gene3D" id="2.60.40.1180">
    <property type="entry name" value="Golgi alpha-mannosidase II"/>
    <property type="match status" value="1"/>
</dbReference>
<evidence type="ECO:0000256" key="3">
    <source>
        <dbReference type="ARBA" id="ARBA00022801"/>
    </source>
</evidence>
<dbReference type="SUPFAM" id="SSF51445">
    <property type="entry name" value="(Trans)glycosidases"/>
    <property type="match status" value="1"/>
</dbReference>
<comment type="similarity">
    <text evidence="1 4">Belongs to the glycosyl hydrolase 30 family.</text>
</comment>
<name>A0AB39HG94_9VIBR</name>
<evidence type="ECO:0000256" key="1">
    <source>
        <dbReference type="ARBA" id="ARBA00005382"/>
    </source>
</evidence>
<dbReference type="EMBL" id="CP162602">
    <property type="protein sequence ID" value="XDK26437.1"/>
    <property type="molecule type" value="Genomic_DNA"/>
</dbReference>
<dbReference type="GO" id="GO:0006680">
    <property type="term" value="P:glucosylceramide catabolic process"/>
    <property type="evidence" value="ECO:0007669"/>
    <property type="project" value="TreeGrafter"/>
</dbReference>
<evidence type="ECO:0000313" key="7">
    <source>
        <dbReference type="EMBL" id="XDK26437.1"/>
    </source>
</evidence>
<evidence type="ECO:0000259" key="5">
    <source>
        <dbReference type="Pfam" id="PF02055"/>
    </source>
</evidence>
<geneLocation type="plasmid" evidence="7">
    <name>p-HB236076</name>
</geneLocation>
<reference evidence="7" key="1">
    <citation type="submission" date="2024-07" db="EMBL/GenBank/DDBJ databases">
        <title>Genome Analysis of a Potential Novel Vibrio Species Secreting pH- and Thermo-stable Alginate Lyase and its Application in Producing Alginate Oligosaccharides.</title>
        <authorList>
            <person name="Huang H."/>
            <person name="Bao K."/>
        </authorList>
    </citation>
    <scope>NUCLEOTIDE SEQUENCE</scope>
    <source>
        <strain evidence="7">HB236076</strain>
        <plasmid evidence="7">p-HB236076</plasmid>
    </source>
</reference>
<evidence type="ECO:0000256" key="4">
    <source>
        <dbReference type="RuleBase" id="RU361188"/>
    </source>
</evidence>
<keyword evidence="7" id="KW-0614">Plasmid</keyword>
<dbReference type="InterPro" id="IPR001139">
    <property type="entry name" value="Glyco_hydro_30"/>
</dbReference>
<dbReference type="GO" id="GO:0016020">
    <property type="term" value="C:membrane"/>
    <property type="evidence" value="ECO:0007669"/>
    <property type="project" value="GOC"/>
</dbReference>
<dbReference type="AlphaFoldDB" id="A0AB39HG94"/>
<protein>
    <submittedName>
        <fullName evidence="7">Glycoside hydrolase family 30 protein</fullName>
    </submittedName>
</protein>
<proteinExistence type="inferred from homology"/>
<organism evidence="7">
    <name type="scientific">Vibrio sp. HB236076</name>
    <dbReference type="NCBI Taxonomy" id="3232307"/>
    <lineage>
        <taxon>Bacteria</taxon>
        <taxon>Pseudomonadati</taxon>
        <taxon>Pseudomonadota</taxon>
        <taxon>Gammaproteobacteria</taxon>
        <taxon>Vibrionales</taxon>
        <taxon>Vibrionaceae</taxon>
        <taxon>Vibrio</taxon>
    </lineage>
</organism>
<dbReference type="Gene3D" id="3.20.20.80">
    <property type="entry name" value="Glycosidases"/>
    <property type="match status" value="1"/>
</dbReference>
<dbReference type="Pfam" id="PF17189">
    <property type="entry name" value="Glyco_hydro_30C"/>
    <property type="match status" value="1"/>
</dbReference>